<name>A0ABX4GTD3_9BACI</name>
<dbReference type="RefSeq" id="WP_095220818.1">
    <property type="nucleotide sequence ID" value="NZ_NPBJ01000044.1"/>
</dbReference>
<sequence length="78" mass="9354">MTKEEALQLLDKHFMSIKEVMDYLEISRSALTSLVKREKVTQLEKGGVKLFMREEIEKRKADQPELQQKFRPYEHKED</sequence>
<evidence type="ECO:0000313" key="1">
    <source>
        <dbReference type="EMBL" id="PAD98129.1"/>
    </source>
</evidence>
<gene>
    <name evidence="1" type="ORF">CHH48_18970</name>
</gene>
<keyword evidence="2" id="KW-1185">Reference proteome</keyword>
<dbReference type="Proteomes" id="UP000216852">
    <property type="component" value="Unassembled WGS sequence"/>
</dbReference>
<accession>A0ABX4GTD3</accession>
<evidence type="ECO:0000313" key="2">
    <source>
        <dbReference type="Proteomes" id="UP000216852"/>
    </source>
</evidence>
<proteinExistence type="predicted"/>
<organism evidence="1 2">
    <name type="scientific">Terribacillus saccharophilus</name>
    <dbReference type="NCBI Taxonomy" id="361277"/>
    <lineage>
        <taxon>Bacteria</taxon>
        <taxon>Bacillati</taxon>
        <taxon>Bacillota</taxon>
        <taxon>Bacilli</taxon>
        <taxon>Bacillales</taxon>
        <taxon>Bacillaceae</taxon>
        <taxon>Terribacillus</taxon>
    </lineage>
</organism>
<reference evidence="1 2" key="1">
    <citation type="submission" date="2017-07" db="EMBL/GenBank/DDBJ databases">
        <title>Isolation and whole genome analysis of endospore-forming bacteria from heroin.</title>
        <authorList>
            <person name="Kalinowski J."/>
            <person name="Ahrens B."/>
            <person name="Al-Dilaimi A."/>
            <person name="Winkler A."/>
            <person name="Wibberg D."/>
            <person name="Schleenbecker U."/>
            <person name="Ruckert C."/>
            <person name="Wolfel R."/>
            <person name="Grass G."/>
        </authorList>
    </citation>
    <scope>NUCLEOTIDE SEQUENCE [LARGE SCALE GENOMIC DNA]</scope>
    <source>
        <strain evidence="1 2">7517-1</strain>
    </source>
</reference>
<comment type="caution">
    <text evidence="1">The sequence shown here is derived from an EMBL/GenBank/DDBJ whole genome shotgun (WGS) entry which is preliminary data.</text>
</comment>
<evidence type="ECO:0008006" key="3">
    <source>
        <dbReference type="Google" id="ProtNLM"/>
    </source>
</evidence>
<protein>
    <recommendedName>
        <fullName evidence="3">Helix-turn-helix domain-containing protein</fullName>
    </recommendedName>
</protein>
<dbReference type="EMBL" id="NPBJ01000044">
    <property type="protein sequence ID" value="PAD98129.1"/>
    <property type="molecule type" value="Genomic_DNA"/>
</dbReference>